<dbReference type="AlphaFoldDB" id="A0A853AXG9"/>
<comment type="similarity">
    <text evidence="1">Belongs to the peptidase S33 family.</text>
</comment>
<keyword evidence="8" id="KW-1185">Reference proteome</keyword>
<dbReference type="PANTHER" id="PTHR43248:SF29">
    <property type="entry name" value="TRIPEPTIDYL AMINOPEPTIDASE"/>
    <property type="match status" value="1"/>
</dbReference>
<dbReference type="GO" id="GO:0016787">
    <property type="term" value="F:hydrolase activity"/>
    <property type="evidence" value="ECO:0007669"/>
    <property type="project" value="UniProtKB-KW"/>
</dbReference>
<name>A0A853AXG9_9PSEU</name>
<keyword evidence="2 5" id="KW-0732">Signal</keyword>
<dbReference type="EMBL" id="JACCFK010000001">
    <property type="protein sequence ID" value="NYI87362.1"/>
    <property type="molecule type" value="Genomic_DNA"/>
</dbReference>
<reference evidence="7 8" key="1">
    <citation type="submission" date="2020-07" db="EMBL/GenBank/DDBJ databases">
        <title>Sequencing the genomes of 1000 actinobacteria strains.</title>
        <authorList>
            <person name="Klenk H.-P."/>
        </authorList>
    </citation>
    <scope>NUCLEOTIDE SEQUENCE [LARGE SCALE GENOMIC DNA]</scope>
    <source>
        <strain evidence="7 8">DSM 104006</strain>
    </source>
</reference>
<evidence type="ECO:0000313" key="7">
    <source>
        <dbReference type="EMBL" id="NYI87362.1"/>
    </source>
</evidence>
<evidence type="ECO:0000256" key="4">
    <source>
        <dbReference type="SAM" id="MobiDB-lite"/>
    </source>
</evidence>
<dbReference type="PANTHER" id="PTHR43248">
    <property type="entry name" value="2-SUCCINYL-6-HYDROXY-2,4-CYCLOHEXADIENE-1-CARBOXYLATE SYNTHASE"/>
    <property type="match status" value="1"/>
</dbReference>
<comment type="caution">
    <text evidence="7">The sequence shown here is derived from an EMBL/GenBank/DDBJ whole genome shotgun (WGS) entry which is preliminary data.</text>
</comment>
<evidence type="ECO:0000313" key="8">
    <source>
        <dbReference type="Proteomes" id="UP000549616"/>
    </source>
</evidence>
<sequence length="540" mass="56972">MRLLQRARSSSVRAAVLGACLLVPVAACTSPEPAEAPAPAPTTETAGPAGAVPAGLEEFYAQPLTWGECAPYATSDDVRSAFGSNDLQCARLTVPLDYTKPRGDTITIGVLRHKAAATSNRVGSLVINPGGPGASGMSAAAGLASQVGDTELGERFDLVGFDPRGIGASEPEVTCLTDAERDEQRAEDLEADGSPAGVARQDAESKDFGAKCAERTRFGTDMLANLGTRDVVKDMDVLRSALGEEKLTYLGYSYGTRIGYTYAEAFPGNVRAMVLDGALDPNQDEVESLVAQGQGFGTAFNDFAKWCAAQRNCALGTNPGAATQAFQNLVRPLIDNPVRLGDGRELSYDDATLGAIQALYSQQLWQPLNAGLNELRTGQGATLMALADQYNERDSSGHYANTQDAFTAIRCVDDPPVTDRAEVLEAENRYDQVAPFLDDGRPNGAALDACAFWPVPNTSEPHEPNVEGVPPVLVISTTNDPATPYQAGVNLAKAMKGSLLTFEGTQHTVFLQGIPCVDDIGTAYLVDGDLPAEGTRCTSQ</sequence>
<protein>
    <submittedName>
        <fullName evidence="7">Pimeloyl-ACP methyl ester carboxylesterase</fullName>
    </submittedName>
</protein>
<dbReference type="InterPro" id="IPR051601">
    <property type="entry name" value="Serine_prot/Carboxylest_S33"/>
</dbReference>
<organism evidence="7 8">
    <name type="scientific">Amycolatopsis endophytica</name>
    <dbReference type="NCBI Taxonomy" id="860233"/>
    <lineage>
        <taxon>Bacteria</taxon>
        <taxon>Bacillati</taxon>
        <taxon>Actinomycetota</taxon>
        <taxon>Actinomycetes</taxon>
        <taxon>Pseudonocardiales</taxon>
        <taxon>Pseudonocardiaceae</taxon>
        <taxon>Amycolatopsis</taxon>
    </lineage>
</organism>
<evidence type="ECO:0000256" key="2">
    <source>
        <dbReference type="ARBA" id="ARBA00022729"/>
    </source>
</evidence>
<feature type="signal peptide" evidence="5">
    <location>
        <begin position="1"/>
        <end position="29"/>
    </location>
</feature>
<dbReference type="Gene3D" id="3.40.50.1820">
    <property type="entry name" value="alpha/beta hydrolase"/>
    <property type="match status" value="1"/>
</dbReference>
<proteinExistence type="inferred from homology"/>
<dbReference type="SUPFAM" id="SSF53474">
    <property type="entry name" value="alpha/beta-Hydrolases"/>
    <property type="match status" value="1"/>
</dbReference>
<feature type="chain" id="PRO_5039066081" evidence="5">
    <location>
        <begin position="30"/>
        <end position="540"/>
    </location>
</feature>
<dbReference type="InterPro" id="IPR029058">
    <property type="entry name" value="AB_hydrolase_fold"/>
</dbReference>
<dbReference type="Pfam" id="PF00561">
    <property type="entry name" value="Abhydrolase_1"/>
    <property type="match status" value="1"/>
</dbReference>
<evidence type="ECO:0000256" key="3">
    <source>
        <dbReference type="ARBA" id="ARBA00022801"/>
    </source>
</evidence>
<feature type="region of interest" description="Disordered" evidence="4">
    <location>
        <begin position="181"/>
        <end position="205"/>
    </location>
</feature>
<keyword evidence="3" id="KW-0378">Hydrolase</keyword>
<evidence type="ECO:0000259" key="6">
    <source>
        <dbReference type="Pfam" id="PF00561"/>
    </source>
</evidence>
<evidence type="ECO:0000256" key="5">
    <source>
        <dbReference type="SAM" id="SignalP"/>
    </source>
</evidence>
<feature type="domain" description="AB hydrolase-1" evidence="6">
    <location>
        <begin position="125"/>
        <end position="513"/>
    </location>
</feature>
<dbReference type="Proteomes" id="UP000549616">
    <property type="component" value="Unassembled WGS sequence"/>
</dbReference>
<accession>A0A853AXG9</accession>
<evidence type="ECO:0000256" key="1">
    <source>
        <dbReference type="ARBA" id="ARBA00010088"/>
    </source>
</evidence>
<dbReference type="InterPro" id="IPR000073">
    <property type="entry name" value="AB_hydrolase_1"/>
</dbReference>
<gene>
    <name evidence="7" type="ORF">HNR02_000685</name>
</gene>